<accession>A0A6A4T5H7</accession>
<keyword evidence="2" id="KW-0732">Signal</keyword>
<comment type="caution">
    <text evidence="3">The sequence shown here is derived from an EMBL/GenBank/DDBJ whole genome shotgun (WGS) entry which is preliminary data.</text>
</comment>
<sequence>MLPFLLLIRLPGLRDGGDASPVSNGQSSEPPTSLSTLRHACKLMSDASHHAFVSASSSSSTFLLVFSLSRTLNSADFLVSNHSDPRDDSRSLTRLTSSWQRCRVPKMNPASFHRAPRPGRRQGDSDELNITIKLPPPPLWNSRAARTRGNVQKHIRLQKASENDASR</sequence>
<feature type="signal peptide" evidence="2">
    <location>
        <begin position="1"/>
        <end position="19"/>
    </location>
</feature>
<reference evidence="3 4" key="1">
    <citation type="submission" date="2019-06" db="EMBL/GenBank/DDBJ databases">
        <title>Draft genomes of female and male turbot (Scophthalmus maximus).</title>
        <authorList>
            <person name="Xu H."/>
            <person name="Xu X.-W."/>
            <person name="Shao C."/>
            <person name="Chen S."/>
        </authorList>
    </citation>
    <scope>NUCLEOTIDE SEQUENCE [LARGE SCALE GENOMIC DNA]</scope>
    <source>
        <strain evidence="3">Ysfricsl-2016a</strain>
        <tissue evidence="3">Blood</tissue>
    </source>
</reference>
<evidence type="ECO:0000256" key="1">
    <source>
        <dbReference type="SAM" id="MobiDB-lite"/>
    </source>
</evidence>
<evidence type="ECO:0000313" key="3">
    <source>
        <dbReference type="EMBL" id="KAF0040179.1"/>
    </source>
</evidence>
<feature type="chain" id="PRO_5025351775" evidence="2">
    <location>
        <begin position="20"/>
        <end position="167"/>
    </location>
</feature>
<dbReference type="EMBL" id="VEVO01000007">
    <property type="protein sequence ID" value="KAF0040179.1"/>
    <property type="molecule type" value="Genomic_DNA"/>
</dbReference>
<gene>
    <name evidence="3" type="ORF">F2P81_008414</name>
</gene>
<name>A0A6A4T5H7_SCOMX</name>
<proteinExistence type="predicted"/>
<evidence type="ECO:0000313" key="4">
    <source>
        <dbReference type="Proteomes" id="UP000438429"/>
    </source>
</evidence>
<dbReference type="AlphaFoldDB" id="A0A6A4T5H7"/>
<organism evidence="3 4">
    <name type="scientific">Scophthalmus maximus</name>
    <name type="common">Turbot</name>
    <name type="synonym">Psetta maxima</name>
    <dbReference type="NCBI Taxonomy" id="52904"/>
    <lineage>
        <taxon>Eukaryota</taxon>
        <taxon>Metazoa</taxon>
        <taxon>Chordata</taxon>
        <taxon>Craniata</taxon>
        <taxon>Vertebrata</taxon>
        <taxon>Euteleostomi</taxon>
        <taxon>Actinopterygii</taxon>
        <taxon>Neopterygii</taxon>
        <taxon>Teleostei</taxon>
        <taxon>Neoteleostei</taxon>
        <taxon>Acanthomorphata</taxon>
        <taxon>Carangaria</taxon>
        <taxon>Pleuronectiformes</taxon>
        <taxon>Pleuronectoidei</taxon>
        <taxon>Scophthalmidae</taxon>
        <taxon>Scophthalmus</taxon>
    </lineage>
</organism>
<dbReference type="Proteomes" id="UP000438429">
    <property type="component" value="Unassembled WGS sequence"/>
</dbReference>
<feature type="region of interest" description="Disordered" evidence="1">
    <location>
        <begin position="108"/>
        <end position="151"/>
    </location>
</feature>
<evidence type="ECO:0000256" key="2">
    <source>
        <dbReference type="SAM" id="SignalP"/>
    </source>
</evidence>
<protein>
    <submittedName>
        <fullName evidence="3">Uncharacterized protein</fullName>
    </submittedName>
</protein>